<dbReference type="Gene3D" id="1.20.1720.10">
    <property type="entry name" value="Multidrug resistance protein D"/>
    <property type="match status" value="1"/>
</dbReference>
<dbReference type="GO" id="GO:0000213">
    <property type="term" value="F:tRNA-intron lyase activity"/>
    <property type="evidence" value="ECO:0007669"/>
    <property type="project" value="UniProtKB-EC"/>
</dbReference>
<keyword evidence="2" id="KW-0456">Lyase</keyword>
<gene>
    <name evidence="2" type="ORF">SCOCK_770027</name>
</gene>
<feature type="compositionally biased region" description="Gly residues" evidence="1">
    <location>
        <begin position="75"/>
        <end position="85"/>
    </location>
</feature>
<keyword evidence="3" id="KW-1185">Reference proteome</keyword>
<name>A0A9W4GV26_9ACTN</name>
<accession>A0A9W4GV26</accession>
<dbReference type="EC" id="4.6.1.16" evidence="2"/>
<dbReference type="InterPro" id="IPR036259">
    <property type="entry name" value="MFS_trans_sf"/>
</dbReference>
<sequence>MASRPRPAQRGGIRARARWRGGRLADTMGHRRLVVLGVVVFAGASLLCGLTPKGSLAQFAGRASGRRGGRPERGNGPGRGGGAGAAGEVTP</sequence>
<reference evidence="2" key="1">
    <citation type="submission" date="2021-05" db="EMBL/GenBank/DDBJ databases">
        <authorList>
            <person name="Arsene-Ploetze F."/>
        </authorList>
    </citation>
    <scope>NUCLEOTIDE SEQUENCE</scope>
    <source>
        <strain evidence="2">DSM 42138</strain>
    </source>
</reference>
<proteinExistence type="predicted"/>
<protein>
    <submittedName>
        <fullName evidence="2">tRNA-splicing endonuclease subunit SEN54</fullName>
        <ecNumber evidence="2">4.6.1.16</ecNumber>
    </submittedName>
</protein>
<dbReference type="EMBL" id="CAJSLV010000111">
    <property type="protein sequence ID" value="CAG6398804.1"/>
    <property type="molecule type" value="Genomic_DNA"/>
</dbReference>
<organism evidence="2 3">
    <name type="scientific">Actinacidiphila cocklensis</name>
    <dbReference type="NCBI Taxonomy" id="887465"/>
    <lineage>
        <taxon>Bacteria</taxon>
        <taxon>Bacillati</taxon>
        <taxon>Actinomycetota</taxon>
        <taxon>Actinomycetes</taxon>
        <taxon>Kitasatosporales</taxon>
        <taxon>Streptomycetaceae</taxon>
        <taxon>Actinacidiphila</taxon>
    </lineage>
</organism>
<comment type="caution">
    <text evidence="2">The sequence shown here is derived from an EMBL/GenBank/DDBJ whole genome shotgun (WGS) entry which is preliminary data.</text>
</comment>
<keyword evidence="2" id="KW-0540">Nuclease</keyword>
<evidence type="ECO:0000313" key="2">
    <source>
        <dbReference type="EMBL" id="CAG6398804.1"/>
    </source>
</evidence>
<evidence type="ECO:0000256" key="1">
    <source>
        <dbReference type="SAM" id="MobiDB-lite"/>
    </source>
</evidence>
<keyword evidence="2" id="KW-0378">Hydrolase</keyword>
<evidence type="ECO:0000313" key="3">
    <source>
        <dbReference type="Proteomes" id="UP001152519"/>
    </source>
</evidence>
<dbReference type="Proteomes" id="UP001152519">
    <property type="component" value="Unassembled WGS sequence"/>
</dbReference>
<feature type="region of interest" description="Disordered" evidence="1">
    <location>
        <begin position="60"/>
        <end position="91"/>
    </location>
</feature>
<keyword evidence="2" id="KW-0255">Endonuclease</keyword>
<dbReference type="AlphaFoldDB" id="A0A9W4GV26"/>
<dbReference type="SUPFAM" id="SSF103473">
    <property type="entry name" value="MFS general substrate transporter"/>
    <property type="match status" value="1"/>
</dbReference>